<dbReference type="InParanoid" id="B3N2K8"/>
<feature type="transmembrane region" description="Helical" evidence="8">
    <location>
        <begin position="436"/>
        <end position="468"/>
    </location>
</feature>
<feature type="domain" description="Sodium/calcium exchanger membrane region" evidence="9">
    <location>
        <begin position="440"/>
        <end position="587"/>
    </location>
</feature>
<dbReference type="GO" id="GO:0006874">
    <property type="term" value="P:intracellular calcium ion homeostasis"/>
    <property type="evidence" value="ECO:0007669"/>
    <property type="project" value="TreeGrafter"/>
</dbReference>
<dbReference type="KEGG" id="dan:6504313"/>
<evidence type="ECO:0000256" key="6">
    <source>
        <dbReference type="ARBA" id="ARBA00022989"/>
    </source>
</evidence>
<dbReference type="InterPro" id="IPR044880">
    <property type="entry name" value="NCX_ion-bd_dom_sf"/>
</dbReference>
<feature type="transmembrane region" description="Helical" evidence="8">
    <location>
        <begin position="574"/>
        <end position="595"/>
    </location>
</feature>
<dbReference type="HOGENOM" id="CLU_004979_3_0_1"/>
<evidence type="ECO:0000313" key="10">
    <source>
        <dbReference type="EMBL" id="EDV44855.2"/>
    </source>
</evidence>
<evidence type="ECO:0000256" key="7">
    <source>
        <dbReference type="ARBA" id="ARBA00023136"/>
    </source>
</evidence>
<dbReference type="OrthoDB" id="407410at2759"/>
<protein>
    <recommendedName>
        <fullName evidence="9">Sodium/calcium exchanger membrane region domain-containing protein</fullName>
    </recommendedName>
</protein>
<proteinExistence type="predicted"/>
<keyword evidence="4" id="KW-0109">Calcium transport</keyword>
<dbReference type="AlphaFoldDB" id="B3N2K8"/>
<comment type="subcellular location">
    <subcellularLocation>
        <location evidence="1">Membrane</location>
        <topology evidence="1">Multi-pass membrane protein</topology>
    </subcellularLocation>
</comment>
<dbReference type="EMBL" id="CH904560">
    <property type="protein sequence ID" value="EDV44855.2"/>
    <property type="molecule type" value="Genomic_DNA"/>
</dbReference>
<keyword evidence="6 8" id="KW-1133">Transmembrane helix</keyword>
<keyword evidence="4" id="KW-0106">Calcium</keyword>
<dbReference type="eggNOG" id="KOG2399">
    <property type="taxonomic scope" value="Eukaryota"/>
</dbReference>
<keyword evidence="7 8" id="KW-0472">Membrane</keyword>
<feature type="transmembrane region" description="Helical" evidence="8">
    <location>
        <begin position="145"/>
        <end position="167"/>
    </location>
</feature>
<dbReference type="InterPro" id="IPR051359">
    <property type="entry name" value="CaCA_antiporter"/>
</dbReference>
<feature type="transmembrane region" description="Helical" evidence="8">
    <location>
        <begin position="112"/>
        <end position="133"/>
    </location>
</feature>
<evidence type="ECO:0000256" key="5">
    <source>
        <dbReference type="ARBA" id="ARBA00022692"/>
    </source>
</evidence>
<evidence type="ECO:0000256" key="8">
    <source>
        <dbReference type="SAM" id="Phobius"/>
    </source>
</evidence>
<feature type="transmembrane region" description="Helical" evidence="8">
    <location>
        <begin position="371"/>
        <end position="393"/>
    </location>
</feature>
<reference evidence="10 11" key="1">
    <citation type="journal article" date="2007" name="Nature">
        <title>Evolution of genes and genomes on the Drosophila phylogeny.</title>
        <authorList>
            <consortium name="Drosophila 12 Genomes Consortium"/>
            <person name="Clark A.G."/>
            <person name="Eisen M.B."/>
            <person name="Smith D.R."/>
            <person name="Bergman C.M."/>
            <person name="Oliver B."/>
            <person name="Markow T.A."/>
            <person name="Kaufman T.C."/>
            <person name="Kellis M."/>
            <person name="Gelbart W."/>
            <person name="Iyer V.N."/>
            <person name="Pollard D.A."/>
            <person name="Sackton T.B."/>
            <person name="Larracuente A.M."/>
            <person name="Singh N.D."/>
            <person name="Abad J.P."/>
            <person name="Abt D.N."/>
            <person name="Adryan B."/>
            <person name="Aguade M."/>
            <person name="Akashi H."/>
            <person name="Anderson W.W."/>
            <person name="Aquadro C.F."/>
            <person name="Ardell D.H."/>
            <person name="Arguello R."/>
            <person name="Artieri C.G."/>
            <person name="Barbash D.A."/>
            <person name="Barker D."/>
            <person name="Barsanti P."/>
            <person name="Batterham P."/>
            <person name="Batzoglou S."/>
            <person name="Begun D."/>
            <person name="Bhutkar A."/>
            <person name="Blanco E."/>
            <person name="Bosak S.A."/>
            <person name="Bradley R.K."/>
            <person name="Brand A.D."/>
            <person name="Brent M.R."/>
            <person name="Brooks A.N."/>
            <person name="Brown R.H."/>
            <person name="Butlin R.K."/>
            <person name="Caggese C."/>
            <person name="Calvi B.R."/>
            <person name="Bernardo de Carvalho A."/>
            <person name="Caspi A."/>
            <person name="Castrezana S."/>
            <person name="Celniker S.E."/>
            <person name="Chang J.L."/>
            <person name="Chapple C."/>
            <person name="Chatterji S."/>
            <person name="Chinwalla A."/>
            <person name="Civetta A."/>
            <person name="Clifton S.W."/>
            <person name="Comeron J.M."/>
            <person name="Costello J.C."/>
            <person name="Coyne J.A."/>
            <person name="Daub J."/>
            <person name="David R.G."/>
            <person name="Delcher A.L."/>
            <person name="Delehaunty K."/>
            <person name="Do C.B."/>
            <person name="Ebling H."/>
            <person name="Edwards K."/>
            <person name="Eickbush T."/>
            <person name="Evans J.D."/>
            <person name="Filipski A."/>
            <person name="Findeiss S."/>
            <person name="Freyhult E."/>
            <person name="Fulton L."/>
            <person name="Fulton R."/>
            <person name="Garcia A.C."/>
            <person name="Gardiner A."/>
            <person name="Garfield D.A."/>
            <person name="Garvin B.E."/>
            <person name="Gibson G."/>
            <person name="Gilbert D."/>
            <person name="Gnerre S."/>
            <person name="Godfrey J."/>
            <person name="Good R."/>
            <person name="Gotea V."/>
            <person name="Gravely B."/>
            <person name="Greenberg A.J."/>
            <person name="Griffiths-Jones S."/>
            <person name="Gross S."/>
            <person name="Guigo R."/>
            <person name="Gustafson E.A."/>
            <person name="Haerty W."/>
            <person name="Hahn M.W."/>
            <person name="Halligan D.L."/>
            <person name="Halpern A.L."/>
            <person name="Halter G.M."/>
            <person name="Han M.V."/>
            <person name="Heger A."/>
            <person name="Hillier L."/>
            <person name="Hinrichs A.S."/>
            <person name="Holmes I."/>
            <person name="Hoskins R.A."/>
            <person name="Hubisz M.J."/>
            <person name="Hultmark D."/>
            <person name="Huntley M.A."/>
            <person name="Jaffe D.B."/>
            <person name="Jagadeeshan S."/>
            <person name="Jeck W.R."/>
            <person name="Johnson J."/>
            <person name="Jones C.D."/>
            <person name="Jordan W.C."/>
            <person name="Karpen G.H."/>
            <person name="Kataoka E."/>
            <person name="Keightley P.D."/>
            <person name="Kheradpour P."/>
            <person name="Kirkness E.F."/>
            <person name="Koerich L.B."/>
            <person name="Kristiansen K."/>
            <person name="Kudrna D."/>
            <person name="Kulathinal R.J."/>
            <person name="Kumar S."/>
            <person name="Kwok R."/>
            <person name="Lander E."/>
            <person name="Langley C.H."/>
            <person name="Lapoint R."/>
            <person name="Lazzaro B.P."/>
            <person name="Lee S.J."/>
            <person name="Levesque L."/>
            <person name="Li R."/>
            <person name="Lin C.F."/>
            <person name="Lin M.F."/>
            <person name="Lindblad-Toh K."/>
            <person name="Llopart A."/>
            <person name="Long M."/>
            <person name="Low L."/>
            <person name="Lozovsky E."/>
            <person name="Lu J."/>
            <person name="Luo M."/>
            <person name="Machado C.A."/>
            <person name="Makalowski W."/>
            <person name="Marzo M."/>
            <person name="Matsuda M."/>
            <person name="Matzkin L."/>
            <person name="McAllister B."/>
            <person name="McBride C.S."/>
            <person name="McKernan B."/>
            <person name="McKernan K."/>
            <person name="Mendez-Lago M."/>
            <person name="Minx P."/>
            <person name="Mollenhauer M.U."/>
            <person name="Montooth K."/>
            <person name="Mount S.M."/>
            <person name="Mu X."/>
            <person name="Myers E."/>
            <person name="Negre B."/>
            <person name="Newfeld S."/>
            <person name="Nielsen R."/>
            <person name="Noor M.A."/>
            <person name="O'Grady P."/>
            <person name="Pachter L."/>
            <person name="Papaceit M."/>
            <person name="Parisi M.J."/>
            <person name="Parisi M."/>
            <person name="Parts L."/>
            <person name="Pedersen J.S."/>
            <person name="Pesole G."/>
            <person name="Phillippy A.M."/>
            <person name="Ponting C.P."/>
            <person name="Pop M."/>
            <person name="Porcelli D."/>
            <person name="Powell J.R."/>
            <person name="Prohaska S."/>
            <person name="Pruitt K."/>
            <person name="Puig M."/>
            <person name="Quesneville H."/>
            <person name="Ram K.R."/>
            <person name="Rand D."/>
            <person name="Rasmussen M.D."/>
            <person name="Reed L.K."/>
            <person name="Reenan R."/>
            <person name="Reily A."/>
            <person name="Remington K.A."/>
            <person name="Rieger T.T."/>
            <person name="Ritchie M.G."/>
            <person name="Robin C."/>
            <person name="Rogers Y.H."/>
            <person name="Rohde C."/>
            <person name="Rozas J."/>
            <person name="Rubenfield M.J."/>
            <person name="Ruiz A."/>
            <person name="Russo S."/>
            <person name="Salzberg S.L."/>
            <person name="Sanchez-Gracia A."/>
            <person name="Saranga D.J."/>
            <person name="Sato H."/>
            <person name="Schaeffer S.W."/>
            <person name="Schatz M.C."/>
            <person name="Schlenke T."/>
            <person name="Schwartz R."/>
            <person name="Segarra C."/>
            <person name="Singh R.S."/>
            <person name="Sirot L."/>
            <person name="Sirota M."/>
            <person name="Sisneros N.B."/>
            <person name="Smith C.D."/>
            <person name="Smith T.F."/>
            <person name="Spieth J."/>
            <person name="Stage D.E."/>
            <person name="Stark A."/>
            <person name="Stephan W."/>
            <person name="Strausberg R.L."/>
            <person name="Strempel S."/>
            <person name="Sturgill D."/>
            <person name="Sutton G."/>
            <person name="Sutton G.G."/>
            <person name="Tao W."/>
            <person name="Teichmann S."/>
            <person name="Tobari Y.N."/>
            <person name="Tomimura Y."/>
            <person name="Tsolas J.M."/>
            <person name="Valente V.L."/>
            <person name="Venter E."/>
            <person name="Venter J.C."/>
            <person name="Vicario S."/>
            <person name="Vieira F.G."/>
            <person name="Vilella A.J."/>
            <person name="Villasante A."/>
            <person name="Walenz B."/>
            <person name="Wang J."/>
            <person name="Wasserman M."/>
            <person name="Watts T."/>
            <person name="Wilson D."/>
            <person name="Wilson R.K."/>
            <person name="Wing R.A."/>
            <person name="Wolfner M.F."/>
            <person name="Wong A."/>
            <person name="Wong G.K."/>
            <person name="Wu C.I."/>
            <person name="Wu G."/>
            <person name="Yamamoto D."/>
            <person name="Yang H.P."/>
            <person name="Yang S.P."/>
            <person name="Yorke J.A."/>
            <person name="Yoshida K."/>
            <person name="Zdobnov E."/>
            <person name="Zhang P."/>
            <person name="Zhang Y."/>
            <person name="Zimin A.V."/>
            <person name="Baldwin J."/>
            <person name="Abdouelleil A."/>
            <person name="Abdulkadir J."/>
            <person name="Abebe A."/>
            <person name="Abera B."/>
            <person name="Abreu J."/>
            <person name="Acer S.C."/>
            <person name="Aftuck L."/>
            <person name="Alexander A."/>
            <person name="An P."/>
            <person name="Anderson E."/>
            <person name="Anderson S."/>
            <person name="Arachi H."/>
            <person name="Azer M."/>
            <person name="Bachantsang P."/>
            <person name="Barry A."/>
            <person name="Bayul T."/>
            <person name="Berlin A."/>
            <person name="Bessette D."/>
            <person name="Bloom T."/>
            <person name="Blye J."/>
            <person name="Boguslavskiy L."/>
            <person name="Bonnet C."/>
            <person name="Boukhgalter B."/>
            <person name="Bourzgui I."/>
            <person name="Brown A."/>
            <person name="Cahill P."/>
            <person name="Channer S."/>
            <person name="Cheshatsang Y."/>
            <person name="Chuda L."/>
            <person name="Citroen M."/>
            <person name="Collymore A."/>
            <person name="Cooke P."/>
            <person name="Costello M."/>
            <person name="D'Aco K."/>
            <person name="Daza R."/>
            <person name="De Haan G."/>
            <person name="DeGray S."/>
            <person name="DeMaso C."/>
            <person name="Dhargay N."/>
            <person name="Dooley K."/>
            <person name="Dooley E."/>
            <person name="Doricent M."/>
            <person name="Dorje P."/>
            <person name="Dorjee K."/>
            <person name="Dupes A."/>
            <person name="Elong R."/>
            <person name="Falk J."/>
            <person name="Farina A."/>
            <person name="Faro S."/>
            <person name="Ferguson D."/>
            <person name="Fisher S."/>
            <person name="Foley C.D."/>
            <person name="Franke A."/>
            <person name="Friedrich D."/>
            <person name="Gadbois L."/>
            <person name="Gearin G."/>
            <person name="Gearin C.R."/>
            <person name="Giannoukos G."/>
            <person name="Goode T."/>
            <person name="Graham J."/>
            <person name="Grandbois E."/>
            <person name="Grewal S."/>
            <person name="Gyaltsen K."/>
            <person name="Hafez N."/>
            <person name="Hagos B."/>
            <person name="Hall J."/>
            <person name="Henson C."/>
            <person name="Hollinger A."/>
            <person name="Honan T."/>
            <person name="Huard M.D."/>
            <person name="Hughes L."/>
            <person name="Hurhula B."/>
            <person name="Husby M.E."/>
            <person name="Kamat A."/>
            <person name="Kanga B."/>
            <person name="Kashin S."/>
            <person name="Khazanovich D."/>
            <person name="Kisner P."/>
            <person name="Lance K."/>
            <person name="Lara M."/>
            <person name="Lee W."/>
            <person name="Lennon N."/>
            <person name="Letendre F."/>
            <person name="LeVine R."/>
            <person name="Lipovsky A."/>
            <person name="Liu X."/>
            <person name="Liu J."/>
            <person name="Liu S."/>
            <person name="Lokyitsang T."/>
            <person name="Lokyitsang Y."/>
            <person name="Lubonja R."/>
            <person name="Lui A."/>
            <person name="MacDonald P."/>
            <person name="Magnisalis V."/>
            <person name="Maru K."/>
            <person name="Matthews C."/>
            <person name="McCusker W."/>
            <person name="McDonough S."/>
            <person name="Mehta T."/>
            <person name="Meldrim J."/>
            <person name="Meneus L."/>
            <person name="Mihai O."/>
            <person name="Mihalev A."/>
            <person name="Mihova T."/>
            <person name="Mittelman R."/>
            <person name="Mlenga V."/>
            <person name="Montmayeur A."/>
            <person name="Mulrain L."/>
            <person name="Navidi A."/>
            <person name="Naylor J."/>
            <person name="Negash T."/>
            <person name="Nguyen T."/>
            <person name="Nguyen N."/>
            <person name="Nicol R."/>
            <person name="Norbu C."/>
            <person name="Norbu N."/>
            <person name="Novod N."/>
            <person name="O'Neill B."/>
            <person name="Osman S."/>
            <person name="Markiewicz E."/>
            <person name="Oyono O.L."/>
            <person name="Patti C."/>
            <person name="Phunkhang P."/>
            <person name="Pierre F."/>
            <person name="Priest M."/>
            <person name="Raghuraman S."/>
            <person name="Rege F."/>
            <person name="Reyes R."/>
            <person name="Rise C."/>
            <person name="Rogov P."/>
            <person name="Ross K."/>
            <person name="Ryan E."/>
            <person name="Settipalli S."/>
            <person name="Shea T."/>
            <person name="Sherpa N."/>
            <person name="Shi L."/>
            <person name="Shih D."/>
            <person name="Sparrow T."/>
            <person name="Spaulding J."/>
            <person name="Stalker J."/>
            <person name="Stange-Thomann N."/>
            <person name="Stavropoulos S."/>
            <person name="Stone C."/>
            <person name="Strader C."/>
            <person name="Tesfaye S."/>
            <person name="Thomson T."/>
            <person name="Thoulutsang Y."/>
            <person name="Thoulutsang D."/>
            <person name="Topham K."/>
            <person name="Topping I."/>
            <person name="Tsamla T."/>
            <person name="Vassiliev H."/>
            <person name="Vo A."/>
            <person name="Wangchuk T."/>
            <person name="Wangdi T."/>
            <person name="Weiand M."/>
            <person name="Wilkinson J."/>
            <person name="Wilson A."/>
            <person name="Yadav S."/>
            <person name="Young G."/>
            <person name="Yu Q."/>
            <person name="Zembek L."/>
            <person name="Zhong D."/>
            <person name="Zimmer A."/>
            <person name="Zwirko Z."/>
            <person name="Jaffe D.B."/>
            <person name="Alvarez P."/>
            <person name="Brockman W."/>
            <person name="Butler J."/>
            <person name="Chin C."/>
            <person name="Gnerre S."/>
            <person name="Grabherr M."/>
            <person name="Kleber M."/>
            <person name="Mauceli E."/>
            <person name="MacCallum I."/>
        </authorList>
    </citation>
    <scope>NUCLEOTIDE SEQUENCE [LARGE SCALE GENOMIC DNA]</scope>
    <source>
        <strain evidence="11">Tucson 14024-0371.13</strain>
    </source>
</reference>
<feature type="transmembrane region" description="Helical" evidence="8">
    <location>
        <begin position="173"/>
        <end position="191"/>
    </location>
</feature>
<feature type="domain" description="Sodium/calcium exchanger membrane region" evidence="9">
    <location>
        <begin position="83"/>
        <end position="217"/>
    </location>
</feature>
<evidence type="ECO:0000256" key="2">
    <source>
        <dbReference type="ARBA" id="ARBA00022448"/>
    </source>
</evidence>
<evidence type="ECO:0000259" key="9">
    <source>
        <dbReference type="Pfam" id="PF01699"/>
    </source>
</evidence>
<keyword evidence="5 8" id="KW-0812">Transmembrane</keyword>
<dbReference type="PANTHER" id="PTHR12266:SF0">
    <property type="entry name" value="MITOCHONDRIAL SODIUM_CALCIUM EXCHANGER PROTEIN"/>
    <property type="match status" value="1"/>
</dbReference>
<organism evidence="10 11">
    <name type="scientific">Drosophila ananassae</name>
    <name type="common">Fruit fly</name>
    <dbReference type="NCBI Taxonomy" id="7217"/>
    <lineage>
        <taxon>Eukaryota</taxon>
        <taxon>Metazoa</taxon>
        <taxon>Ecdysozoa</taxon>
        <taxon>Arthropoda</taxon>
        <taxon>Hexapoda</taxon>
        <taxon>Insecta</taxon>
        <taxon>Pterygota</taxon>
        <taxon>Neoptera</taxon>
        <taxon>Endopterygota</taxon>
        <taxon>Diptera</taxon>
        <taxon>Brachycera</taxon>
        <taxon>Muscomorpha</taxon>
        <taxon>Ephydroidea</taxon>
        <taxon>Drosophilidae</taxon>
        <taxon>Drosophila</taxon>
        <taxon>Sophophora</taxon>
    </lineage>
</organism>
<sequence length="613" mass="70546">MVRLGDSNYEFAHQFEHFLDNASCITSMKLQYTNRCNMARRVTDCRSFCNFFNYYEIMYCTFIIENEMTEFCVMLLFAMIYCTFLCILYLTINVYYAPTLKIVALKLRMNEYIAGVVLVAIANSTPDLLVNFASVRSGTPSMNNVMSNILTIVLLSGGTVCFIRPFTMNGSHIVRDLLFLLFTIELSRYFIITSKVTSWIEGAILLIIYPIYILINIIDLVLLRYSIRKLRLEISLLSKGLNPLNHHLDEELMKKIRLLNKLEEEDDINIHESFKSPYRTGFFITPKALYHRRKVDVHSNRIALHNKANPKNLFLFEEFFQSINPIDKEKWAVNGKFWRTVYVIRSPIVFFLHLTIPIVNYEAIKHGWSKLLNCLQIVLNPFVVCIFMESMLWSSYPSFNVEIRYTVAVSTLIITIPLALATFIHTRTDIPPPYHVVFSILTLFSVLLTCWICSWEMEVLVSIIGVVFNLSSNFMSVTFSTFSAVIADILAYAHLAKQGYGKMAFGAIMGGGVFTVVATIGLEMVIRTTLSGNDKLSLMGEHGENMYIFIQITIFCTLWWCMTFDFKARRSAGIFMLCLFSLYIVYMVCVEFGIIHDFADDVFLPVEEKILSD</sequence>
<feature type="transmembrane region" description="Helical" evidence="8">
    <location>
        <begin position="546"/>
        <end position="562"/>
    </location>
</feature>
<dbReference type="GeneID" id="6504313"/>
<dbReference type="FunCoup" id="B3N2K8">
    <property type="interactions" value="21"/>
</dbReference>
<evidence type="ECO:0000313" key="11">
    <source>
        <dbReference type="Proteomes" id="UP000007801"/>
    </source>
</evidence>
<dbReference type="PANTHER" id="PTHR12266">
    <property type="entry name" value="NA+/CA2+ K+ INDEPENDENT EXCHANGER"/>
    <property type="match status" value="1"/>
</dbReference>
<name>B3N2K8_DROAN</name>
<keyword evidence="11" id="KW-1185">Reference proteome</keyword>
<dbReference type="InterPro" id="IPR004837">
    <property type="entry name" value="NaCa_Exmemb"/>
</dbReference>
<evidence type="ECO:0000256" key="1">
    <source>
        <dbReference type="ARBA" id="ARBA00004141"/>
    </source>
</evidence>
<feature type="transmembrane region" description="Helical" evidence="8">
    <location>
        <begin position="337"/>
        <end position="359"/>
    </location>
</feature>
<feature type="transmembrane region" description="Helical" evidence="8">
    <location>
        <begin position="505"/>
        <end position="526"/>
    </location>
</feature>
<feature type="transmembrane region" description="Helical" evidence="8">
    <location>
        <begin position="71"/>
        <end position="92"/>
    </location>
</feature>
<feature type="transmembrane region" description="Helical" evidence="8">
    <location>
        <begin position="203"/>
        <end position="227"/>
    </location>
</feature>
<dbReference type="Proteomes" id="UP000007801">
    <property type="component" value="Unassembled WGS sequence"/>
</dbReference>
<dbReference type="GO" id="GO:0005432">
    <property type="term" value="F:calcium:sodium antiporter activity"/>
    <property type="evidence" value="ECO:0007669"/>
    <property type="project" value="TreeGrafter"/>
</dbReference>
<evidence type="ECO:0000256" key="3">
    <source>
        <dbReference type="ARBA" id="ARBA00022449"/>
    </source>
</evidence>
<gene>
    <name evidence="10" type="primary">Dana\GF21641</name>
    <name evidence="10" type="synonym">dana_GLEANR_5314</name>
    <name evidence="10" type="ORF">GF21641</name>
</gene>
<dbReference type="Pfam" id="PF01699">
    <property type="entry name" value="Na_Ca_ex"/>
    <property type="match status" value="2"/>
</dbReference>
<keyword evidence="4" id="KW-0406">Ion transport</keyword>
<dbReference type="Gene3D" id="1.20.1420.30">
    <property type="entry name" value="NCX, central ion-binding region"/>
    <property type="match status" value="2"/>
</dbReference>
<feature type="transmembrane region" description="Helical" evidence="8">
    <location>
        <begin position="405"/>
        <end position="424"/>
    </location>
</feature>
<keyword evidence="3" id="KW-0050">Antiport</keyword>
<evidence type="ECO:0000256" key="4">
    <source>
        <dbReference type="ARBA" id="ARBA00022568"/>
    </source>
</evidence>
<keyword evidence="2" id="KW-0813">Transport</keyword>
<feature type="transmembrane region" description="Helical" evidence="8">
    <location>
        <begin position="474"/>
        <end position="493"/>
    </location>
</feature>
<dbReference type="GO" id="GO:0016020">
    <property type="term" value="C:membrane"/>
    <property type="evidence" value="ECO:0007669"/>
    <property type="project" value="UniProtKB-SubCell"/>
</dbReference>
<accession>B3N2K8</accession>